<feature type="region of interest" description="Disordered" evidence="1">
    <location>
        <begin position="33"/>
        <end position="76"/>
    </location>
</feature>
<keyword evidence="3" id="KW-1185">Reference proteome</keyword>
<protein>
    <submittedName>
        <fullName evidence="2">Testis-expressed protein 22</fullName>
    </submittedName>
</protein>
<evidence type="ECO:0000313" key="3">
    <source>
        <dbReference type="Proteomes" id="UP001623349"/>
    </source>
</evidence>
<proteinExistence type="predicted"/>
<gene>
    <name evidence="2" type="ORF">APTSU1_001308700</name>
</gene>
<comment type="caution">
    <text evidence="2">The sequence shown here is derived from an EMBL/GenBank/DDBJ whole genome shotgun (WGS) entry which is preliminary data.</text>
</comment>
<feature type="compositionally biased region" description="Pro residues" evidence="1">
    <location>
        <begin position="59"/>
        <end position="70"/>
    </location>
</feature>
<accession>A0ABQ0FFN3</accession>
<evidence type="ECO:0000313" key="2">
    <source>
        <dbReference type="EMBL" id="GAB1297851.1"/>
    </source>
</evidence>
<dbReference type="Proteomes" id="UP001623349">
    <property type="component" value="Unassembled WGS sequence"/>
</dbReference>
<dbReference type="EMBL" id="BAAFST010000012">
    <property type="protein sequence ID" value="GAB1297851.1"/>
    <property type="molecule type" value="Genomic_DNA"/>
</dbReference>
<sequence length="141" mass="16100">MCSWVCDPQEHRRPGSRWNISIDERRRLAMLRAQERTNAARAPSRDPLGLHLEGQQAEPSPPTQAVPTPPLQTRENMAEPPQDIARMVAELMSEGVERDVLIPHPLRSAEYSNAFQEFLARNAPLWKNETFEVQTSRLPHS</sequence>
<evidence type="ECO:0000256" key="1">
    <source>
        <dbReference type="SAM" id="MobiDB-lite"/>
    </source>
</evidence>
<organism evidence="2 3">
    <name type="scientific">Apodemus speciosus</name>
    <name type="common">Large Japanese field mouse</name>
    <dbReference type="NCBI Taxonomy" id="105296"/>
    <lineage>
        <taxon>Eukaryota</taxon>
        <taxon>Metazoa</taxon>
        <taxon>Chordata</taxon>
        <taxon>Craniata</taxon>
        <taxon>Vertebrata</taxon>
        <taxon>Euteleostomi</taxon>
        <taxon>Mammalia</taxon>
        <taxon>Eutheria</taxon>
        <taxon>Euarchontoglires</taxon>
        <taxon>Glires</taxon>
        <taxon>Rodentia</taxon>
        <taxon>Myomorpha</taxon>
        <taxon>Muroidea</taxon>
        <taxon>Muridae</taxon>
        <taxon>Murinae</taxon>
        <taxon>Apodemus</taxon>
    </lineage>
</organism>
<reference evidence="2 3" key="1">
    <citation type="submission" date="2024-08" db="EMBL/GenBank/DDBJ databases">
        <title>The draft genome of Apodemus speciosus.</title>
        <authorList>
            <person name="Nabeshima K."/>
            <person name="Suzuki S."/>
            <person name="Onuma M."/>
        </authorList>
    </citation>
    <scope>NUCLEOTIDE SEQUENCE [LARGE SCALE GENOMIC DNA]</scope>
    <source>
        <strain evidence="2">IB14-021</strain>
    </source>
</reference>
<name>A0ABQ0FFN3_APOSI</name>